<evidence type="ECO:0000313" key="2">
    <source>
        <dbReference type="Proteomes" id="UP001055172"/>
    </source>
</evidence>
<keyword evidence="2" id="KW-1185">Reference proteome</keyword>
<gene>
    <name evidence="1" type="ORF">ColLi_04243</name>
</gene>
<proteinExistence type="predicted"/>
<dbReference type="AlphaFoldDB" id="A0AA37GIS4"/>
<name>A0AA37GIS4_9PEZI</name>
<sequence length="367" mass="40770">MPETPPSTLSLPRERIAATQHEGTDSWMNEFVNLEKVSGECFIPFEEMPAGYYGDATQTLSNVDAVIAKPFPDLNVEHFGQVAQKEEFTMKVNHEDNYSLEDSDEEEMAQLLAAVDGSPAQAPPSSVIRKMDQDSRAAESFDSKLQFSSPDASHCDASKHAFSEPDLLDEDVDWDLVTACAKEATSSPREKSPIEAALRPPFPSKMRDRSVVVGLSSATMMRTCFRIGELLNAHAKCTREKQDVVLELFAKVNYSNRETSAKVQHFQLRDLFTDKQPFLSGAFRGWKHNSPIDHHTRAFLGPSAKKKLCRCVCRLSENKKAAIGRSATILSIRETTWDEVQWALRLVARDAAAGSGDHDEGIIFSAT</sequence>
<evidence type="ECO:0000313" key="1">
    <source>
        <dbReference type="EMBL" id="GJC81405.1"/>
    </source>
</evidence>
<accession>A0AA37GIS4</accession>
<protein>
    <submittedName>
        <fullName evidence="1">Uncharacterized protein</fullName>
    </submittedName>
</protein>
<dbReference type="Proteomes" id="UP001055172">
    <property type="component" value="Unassembled WGS sequence"/>
</dbReference>
<organism evidence="1 2">
    <name type="scientific">Colletotrichum liriopes</name>
    <dbReference type="NCBI Taxonomy" id="708192"/>
    <lineage>
        <taxon>Eukaryota</taxon>
        <taxon>Fungi</taxon>
        <taxon>Dikarya</taxon>
        <taxon>Ascomycota</taxon>
        <taxon>Pezizomycotina</taxon>
        <taxon>Sordariomycetes</taxon>
        <taxon>Hypocreomycetidae</taxon>
        <taxon>Glomerellales</taxon>
        <taxon>Glomerellaceae</taxon>
        <taxon>Colletotrichum</taxon>
        <taxon>Colletotrichum spaethianum species complex</taxon>
    </lineage>
</organism>
<reference evidence="1 2" key="1">
    <citation type="submission" date="2021-07" db="EMBL/GenBank/DDBJ databases">
        <title>Genome data of Colletotrichum spaethianum.</title>
        <authorList>
            <person name="Utami Y.D."/>
            <person name="Hiruma K."/>
        </authorList>
    </citation>
    <scope>NUCLEOTIDE SEQUENCE [LARGE SCALE GENOMIC DNA]</scope>
    <source>
        <strain evidence="1 2">MAFF 242679</strain>
    </source>
</reference>
<dbReference type="EMBL" id="BPPX01000007">
    <property type="protein sequence ID" value="GJC81405.1"/>
    <property type="molecule type" value="Genomic_DNA"/>
</dbReference>
<comment type="caution">
    <text evidence="1">The sequence shown here is derived from an EMBL/GenBank/DDBJ whole genome shotgun (WGS) entry which is preliminary data.</text>
</comment>